<dbReference type="Proteomes" id="UP000499080">
    <property type="component" value="Unassembled WGS sequence"/>
</dbReference>
<comment type="caution">
    <text evidence="5">The sequence shown here is derived from an EMBL/GenBank/DDBJ whole genome shotgun (WGS) entry which is preliminary data.</text>
</comment>
<protein>
    <recommendedName>
        <fullName evidence="4">Ig-like domain-containing protein</fullName>
    </recommendedName>
</protein>
<feature type="domain" description="Ig-like" evidence="4">
    <location>
        <begin position="69"/>
        <end position="107"/>
    </location>
</feature>
<keyword evidence="1" id="KW-0677">Repeat</keyword>
<organism evidence="5 6">
    <name type="scientific">Araneus ventricosus</name>
    <name type="common">Orbweaver spider</name>
    <name type="synonym">Epeira ventricosa</name>
    <dbReference type="NCBI Taxonomy" id="182803"/>
    <lineage>
        <taxon>Eukaryota</taxon>
        <taxon>Metazoa</taxon>
        <taxon>Ecdysozoa</taxon>
        <taxon>Arthropoda</taxon>
        <taxon>Chelicerata</taxon>
        <taxon>Arachnida</taxon>
        <taxon>Araneae</taxon>
        <taxon>Araneomorphae</taxon>
        <taxon>Entelegynae</taxon>
        <taxon>Araneoidea</taxon>
        <taxon>Araneidae</taxon>
        <taxon>Araneus</taxon>
    </lineage>
</organism>
<gene>
    <name evidence="5" type="ORF">AVEN_209333_1</name>
</gene>
<accession>A0A4Y2CAW8</accession>
<sequence length="259" mass="29893">MRIETQTILTMHRHVISRNYRIALSHSEHRVYVLHINDVQEEDRGSYMCQVNTVPMLWQIGYLDVVVPPDIIEEQSSSDMFAREGTDIQLKCAAKGRPEPKLTWRREDYKPVGVGNWQKNNLAQKETNRNIPAIVAVEGKFLDRDRFTWYERVKDLPDIAESPLFVSLIQQHGINNKDAPKASAQAQLSATWCGGRRSSPKRLTPSGALEEFVDDFVFLVNAETKQEVETLTNKALQTFKTWTTSTNLKFHWTKQMIYI</sequence>
<dbReference type="PANTHER" id="PTHR12231">
    <property type="entry name" value="CTX-RELATED TYPE I TRANSMEMBRANE PROTEIN"/>
    <property type="match status" value="1"/>
</dbReference>
<dbReference type="PROSITE" id="PS50835">
    <property type="entry name" value="IG_LIKE"/>
    <property type="match status" value="1"/>
</dbReference>
<evidence type="ECO:0000313" key="6">
    <source>
        <dbReference type="Proteomes" id="UP000499080"/>
    </source>
</evidence>
<dbReference type="SUPFAM" id="SSF48726">
    <property type="entry name" value="Immunoglobulin"/>
    <property type="match status" value="1"/>
</dbReference>
<dbReference type="PANTHER" id="PTHR12231:SF253">
    <property type="entry name" value="DPR-INTERACTING PROTEIN ETA, ISOFORM B-RELATED"/>
    <property type="match status" value="1"/>
</dbReference>
<name>A0A4Y2CAW8_ARAVE</name>
<dbReference type="InterPro" id="IPR007110">
    <property type="entry name" value="Ig-like_dom"/>
</dbReference>
<dbReference type="OrthoDB" id="10012075at2759"/>
<proteinExistence type="predicted"/>
<evidence type="ECO:0000256" key="3">
    <source>
        <dbReference type="ARBA" id="ARBA00023319"/>
    </source>
</evidence>
<dbReference type="GO" id="GO:0043005">
    <property type="term" value="C:neuron projection"/>
    <property type="evidence" value="ECO:0007669"/>
    <property type="project" value="TreeGrafter"/>
</dbReference>
<dbReference type="Gene3D" id="2.60.40.10">
    <property type="entry name" value="Immunoglobulins"/>
    <property type="match status" value="2"/>
</dbReference>
<keyword evidence="3" id="KW-0393">Immunoglobulin domain</keyword>
<dbReference type="InterPro" id="IPR013783">
    <property type="entry name" value="Ig-like_fold"/>
</dbReference>
<dbReference type="InterPro" id="IPR036179">
    <property type="entry name" value="Ig-like_dom_sf"/>
</dbReference>
<dbReference type="EMBL" id="BGPR01000170">
    <property type="protein sequence ID" value="GBM01531.1"/>
    <property type="molecule type" value="Genomic_DNA"/>
</dbReference>
<keyword evidence="2" id="KW-1015">Disulfide bond</keyword>
<evidence type="ECO:0000259" key="4">
    <source>
        <dbReference type="PROSITE" id="PS50835"/>
    </source>
</evidence>
<reference evidence="5 6" key="1">
    <citation type="journal article" date="2019" name="Sci. Rep.">
        <title>Orb-weaving spider Araneus ventricosus genome elucidates the spidroin gene catalogue.</title>
        <authorList>
            <person name="Kono N."/>
            <person name="Nakamura H."/>
            <person name="Ohtoshi R."/>
            <person name="Moran D.A.P."/>
            <person name="Shinohara A."/>
            <person name="Yoshida Y."/>
            <person name="Fujiwara M."/>
            <person name="Mori M."/>
            <person name="Tomita M."/>
            <person name="Arakawa K."/>
        </authorList>
    </citation>
    <scope>NUCLEOTIDE SEQUENCE [LARGE SCALE GENOMIC DNA]</scope>
</reference>
<dbReference type="InterPro" id="IPR013098">
    <property type="entry name" value="Ig_I-set"/>
</dbReference>
<evidence type="ECO:0000313" key="5">
    <source>
        <dbReference type="EMBL" id="GBM01531.1"/>
    </source>
</evidence>
<dbReference type="AlphaFoldDB" id="A0A4Y2CAW8"/>
<evidence type="ECO:0000256" key="2">
    <source>
        <dbReference type="ARBA" id="ARBA00023157"/>
    </source>
</evidence>
<keyword evidence="6" id="KW-1185">Reference proteome</keyword>
<dbReference type="Pfam" id="PF07679">
    <property type="entry name" value="I-set"/>
    <property type="match status" value="1"/>
</dbReference>
<evidence type="ECO:0000256" key="1">
    <source>
        <dbReference type="ARBA" id="ARBA00022737"/>
    </source>
</evidence>
<dbReference type="InterPro" id="IPR051170">
    <property type="entry name" value="Neural/epithelial_adhesion"/>
</dbReference>